<dbReference type="SUPFAM" id="SSF56112">
    <property type="entry name" value="Protein kinase-like (PK-like)"/>
    <property type="match status" value="1"/>
</dbReference>
<dbReference type="PANTHER" id="PTHR11012">
    <property type="entry name" value="PROTEIN KINASE-LIKE DOMAIN-CONTAINING"/>
    <property type="match status" value="1"/>
</dbReference>
<dbReference type="EMBL" id="JAVRBK010000006">
    <property type="protein sequence ID" value="KAK5642402.1"/>
    <property type="molecule type" value="Genomic_DNA"/>
</dbReference>
<dbReference type="Pfam" id="PF02958">
    <property type="entry name" value="EcKL"/>
    <property type="match status" value="1"/>
</dbReference>
<comment type="caution">
    <text evidence="2">The sequence shown here is derived from an EMBL/GenBank/DDBJ whole genome shotgun (WGS) entry which is preliminary data.</text>
</comment>
<dbReference type="InterPro" id="IPR004119">
    <property type="entry name" value="EcKL"/>
</dbReference>
<feature type="domain" description="CHK kinase-like" evidence="1">
    <location>
        <begin position="1"/>
        <end position="137"/>
    </location>
</feature>
<gene>
    <name evidence="2" type="ORF">RI129_008569</name>
</gene>
<reference evidence="2 3" key="1">
    <citation type="journal article" date="2024" name="Insects">
        <title>An Improved Chromosome-Level Genome Assembly of the Firefly Pyrocoelia pectoralis.</title>
        <authorList>
            <person name="Fu X."/>
            <person name="Meyer-Rochow V.B."/>
            <person name="Ballantyne L."/>
            <person name="Zhu X."/>
        </authorList>
    </citation>
    <scope>NUCLEOTIDE SEQUENCE [LARGE SCALE GENOMIC DNA]</scope>
    <source>
        <strain evidence="2">XCY_ONT2</strain>
    </source>
</reference>
<evidence type="ECO:0000313" key="2">
    <source>
        <dbReference type="EMBL" id="KAK5642402.1"/>
    </source>
</evidence>
<sequence>MLLGKMSTQLTNINKSIKALVEEAFPHYKILEIKNSSENGNNFLGLIFEITISKKKEGNQLDTSYLILKTAPPRRNPGNTEIPTDLSILDWQLAHIGSPALDILFFIFISTVKDLRQRYYMQLIKSYYKSLSDFLEKLGSDPNTALPYEVLLEHLEKFAAYGLFTSILINSTNLKESDDIPDFCSSDSDDAFVMMLSVVPKRDYIHRIRDVVTDMIKYGYRFTDPLI</sequence>
<evidence type="ECO:0000313" key="3">
    <source>
        <dbReference type="Proteomes" id="UP001329430"/>
    </source>
</evidence>
<organism evidence="2 3">
    <name type="scientific">Pyrocoelia pectoralis</name>
    <dbReference type="NCBI Taxonomy" id="417401"/>
    <lineage>
        <taxon>Eukaryota</taxon>
        <taxon>Metazoa</taxon>
        <taxon>Ecdysozoa</taxon>
        <taxon>Arthropoda</taxon>
        <taxon>Hexapoda</taxon>
        <taxon>Insecta</taxon>
        <taxon>Pterygota</taxon>
        <taxon>Neoptera</taxon>
        <taxon>Endopterygota</taxon>
        <taxon>Coleoptera</taxon>
        <taxon>Polyphaga</taxon>
        <taxon>Elateriformia</taxon>
        <taxon>Elateroidea</taxon>
        <taxon>Lampyridae</taxon>
        <taxon>Lampyrinae</taxon>
        <taxon>Pyrocoelia</taxon>
    </lineage>
</organism>
<proteinExistence type="predicted"/>
<keyword evidence="3" id="KW-1185">Reference proteome</keyword>
<dbReference type="InterPro" id="IPR015897">
    <property type="entry name" value="CHK_kinase-like"/>
</dbReference>
<dbReference type="AlphaFoldDB" id="A0AAN7V7K4"/>
<accession>A0AAN7V7K4</accession>
<name>A0AAN7V7K4_9COLE</name>
<evidence type="ECO:0000259" key="1">
    <source>
        <dbReference type="SMART" id="SM00587"/>
    </source>
</evidence>
<dbReference type="InterPro" id="IPR011009">
    <property type="entry name" value="Kinase-like_dom_sf"/>
</dbReference>
<dbReference type="SMART" id="SM00587">
    <property type="entry name" value="CHK"/>
    <property type="match status" value="1"/>
</dbReference>
<protein>
    <recommendedName>
        <fullName evidence="1">CHK kinase-like domain-containing protein</fullName>
    </recommendedName>
</protein>
<dbReference type="PANTHER" id="PTHR11012:SF54">
    <property type="entry name" value="CHK KINASE-LIKE DOMAIN-CONTAINING PROTEIN"/>
    <property type="match status" value="1"/>
</dbReference>
<dbReference type="Proteomes" id="UP001329430">
    <property type="component" value="Chromosome 6"/>
</dbReference>